<dbReference type="Proteomes" id="UP000521943">
    <property type="component" value="Unassembled WGS sequence"/>
</dbReference>
<organism evidence="1 2">
    <name type="scientific">Ephemerocybe angulata</name>
    <dbReference type="NCBI Taxonomy" id="980116"/>
    <lineage>
        <taxon>Eukaryota</taxon>
        <taxon>Fungi</taxon>
        <taxon>Dikarya</taxon>
        <taxon>Basidiomycota</taxon>
        <taxon>Agaricomycotina</taxon>
        <taxon>Agaricomycetes</taxon>
        <taxon>Agaricomycetidae</taxon>
        <taxon>Agaricales</taxon>
        <taxon>Agaricineae</taxon>
        <taxon>Psathyrellaceae</taxon>
        <taxon>Ephemerocybe</taxon>
    </lineage>
</organism>
<reference evidence="1 2" key="1">
    <citation type="submission" date="2020-07" db="EMBL/GenBank/DDBJ databases">
        <title>Comparative genomics of pyrophilous fungi reveals a link between fire events and developmental genes.</title>
        <authorList>
            <consortium name="DOE Joint Genome Institute"/>
            <person name="Steindorff A.S."/>
            <person name="Carver A."/>
            <person name="Calhoun S."/>
            <person name="Stillman K."/>
            <person name="Liu H."/>
            <person name="Lipzen A."/>
            <person name="Pangilinan J."/>
            <person name="Labutti K."/>
            <person name="Bruns T.D."/>
            <person name="Grigoriev I.V."/>
        </authorList>
    </citation>
    <scope>NUCLEOTIDE SEQUENCE [LARGE SCALE GENOMIC DNA]</scope>
    <source>
        <strain evidence="1 2">CBS 144469</strain>
    </source>
</reference>
<comment type="caution">
    <text evidence="1">The sequence shown here is derived from an EMBL/GenBank/DDBJ whole genome shotgun (WGS) entry which is preliminary data.</text>
</comment>
<evidence type="ECO:0000313" key="2">
    <source>
        <dbReference type="Proteomes" id="UP000521943"/>
    </source>
</evidence>
<keyword evidence="2" id="KW-1185">Reference proteome</keyword>
<gene>
    <name evidence="1" type="ORF">DFP72DRAFT_1060534</name>
</gene>
<proteinExistence type="predicted"/>
<dbReference type="AlphaFoldDB" id="A0A8H6MFI4"/>
<evidence type="ECO:0000313" key="1">
    <source>
        <dbReference type="EMBL" id="KAF6763371.1"/>
    </source>
</evidence>
<name>A0A8H6MFI4_9AGAR</name>
<dbReference type="OrthoDB" id="3054083at2759"/>
<protein>
    <submittedName>
        <fullName evidence="1">Uncharacterized protein</fullName>
    </submittedName>
</protein>
<sequence length="189" mass="20285">MGNFCKDGDLKALKEEAVALSNAYRVPKVKCAFIGTDCACIHVVPVSAQPGYHRDIRPIDLIIGTYVNIVPLGSCAAMNLDLNMIIVGKYPADSQAAVSQYYTVFKSNEGFGCAKNKLLSSFDGGEDLMVRGSILVAKSDDSGVSRNVEAADLSLIKLMLVDTFIERGIFDDESDCDSMPSLTDGDSVN</sequence>
<accession>A0A8H6MFI4</accession>
<dbReference type="EMBL" id="JACGCI010000006">
    <property type="protein sequence ID" value="KAF6763371.1"/>
    <property type="molecule type" value="Genomic_DNA"/>
</dbReference>